<evidence type="ECO:0000256" key="2">
    <source>
        <dbReference type="SAM" id="SignalP"/>
    </source>
</evidence>
<feature type="chain" id="PRO_5045065186" evidence="2">
    <location>
        <begin position="24"/>
        <end position="207"/>
    </location>
</feature>
<proteinExistence type="predicted"/>
<feature type="signal peptide" evidence="2">
    <location>
        <begin position="1"/>
        <end position="23"/>
    </location>
</feature>
<reference evidence="5" key="1">
    <citation type="journal article" date="2019" name="Int. J. Syst. Evol. Microbiol.">
        <title>The Global Catalogue of Microorganisms (GCM) 10K type strain sequencing project: providing services to taxonomists for standard genome sequencing and annotation.</title>
        <authorList>
            <consortium name="The Broad Institute Genomics Platform"/>
            <consortium name="The Broad Institute Genome Sequencing Center for Infectious Disease"/>
            <person name="Wu L."/>
            <person name="Ma J."/>
        </authorList>
    </citation>
    <scope>NUCLEOTIDE SEQUENCE [LARGE SCALE GENOMIC DNA]</scope>
    <source>
        <strain evidence="5">KCTC 22437</strain>
    </source>
</reference>
<evidence type="ECO:0000256" key="1">
    <source>
        <dbReference type="ARBA" id="ARBA00022729"/>
    </source>
</evidence>
<accession>A0ABW5YBC1</accession>
<gene>
    <name evidence="4" type="ORF">ACFS5N_08770</name>
</gene>
<organism evidence="4 5">
    <name type="scientific">Mucilaginibacter ximonensis</name>
    <dbReference type="NCBI Taxonomy" id="538021"/>
    <lineage>
        <taxon>Bacteria</taxon>
        <taxon>Pseudomonadati</taxon>
        <taxon>Bacteroidota</taxon>
        <taxon>Sphingobacteriia</taxon>
        <taxon>Sphingobacteriales</taxon>
        <taxon>Sphingobacteriaceae</taxon>
        <taxon>Mucilaginibacter</taxon>
    </lineage>
</organism>
<dbReference type="InterPro" id="IPR027385">
    <property type="entry name" value="Beta-barrel_OMP"/>
</dbReference>
<evidence type="ECO:0000259" key="3">
    <source>
        <dbReference type="Pfam" id="PF13505"/>
    </source>
</evidence>
<name>A0ABW5YBC1_9SPHI</name>
<comment type="caution">
    <text evidence="4">The sequence shown here is derived from an EMBL/GenBank/DDBJ whole genome shotgun (WGS) entry which is preliminary data.</text>
</comment>
<keyword evidence="1 2" id="KW-0732">Signal</keyword>
<protein>
    <submittedName>
        <fullName evidence="4">Outer membrane beta-barrel protein</fullName>
    </submittedName>
</protein>
<evidence type="ECO:0000313" key="4">
    <source>
        <dbReference type="EMBL" id="MFD2872557.1"/>
    </source>
</evidence>
<evidence type="ECO:0000313" key="5">
    <source>
        <dbReference type="Proteomes" id="UP001597557"/>
    </source>
</evidence>
<dbReference type="Proteomes" id="UP001597557">
    <property type="component" value="Unassembled WGS sequence"/>
</dbReference>
<dbReference type="Pfam" id="PF13505">
    <property type="entry name" value="OMP_b-brl"/>
    <property type="match status" value="1"/>
</dbReference>
<feature type="domain" description="Outer membrane protein beta-barrel" evidence="3">
    <location>
        <begin position="13"/>
        <end position="205"/>
    </location>
</feature>
<dbReference type="RefSeq" id="WP_377184355.1">
    <property type="nucleotide sequence ID" value="NZ_JBHUPD010000002.1"/>
</dbReference>
<dbReference type="EMBL" id="JBHUPD010000002">
    <property type="protein sequence ID" value="MFD2872557.1"/>
    <property type="molecule type" value="Genomic_DNA"/>
</dbReference>
<keyword evidence="5" id="KW-1185">Reference proteome</keyword>
<sequence length="207" mass="22834">MKITFKALVYVVLFTCFCSAAKAQIIIPDSVRIGLGINVASTVGNSFGVGVNTSLGSDAKSAYNYGGGLTAHIDVPIFSSMYVTASAGYISFLKSGNASKSQQAIEGVKTPDFNTIPLKLGYKFIIGNRFYINAEAGETLLANKKDLYAPYGNSFTWSPSIGLLMPFKKHHHQYIDANFRYESTEGFYYDNVRNNFWSLRVAYMFNL</sequence>